<feature type="compositionally biased region" description="Gly residues" evidence="1">
    <location>
        <begin position="176"/>
        <end position="199"/>
    </location>
</feature>
<sequence length="260" mass="25001">MAIGGPIGAAFGAAIGGIASAFGFGSNKKKMKRKAVQTMQRYETALLGVDGTTPQFNAPSDGVDPGTDPVHGTPPGTGAPGPGVPPPSGSLPPDLGSGPRVPPPMPTPDLGTTPSLAPGFESGWEKRWQGLTGMGPGAGGGPGANGLNGLGGGPLGFGGLPGAGAGRGVGMGAGAGRGAAGGRGAGRPGLGGLGRGGALGDKQRGAAGRFGRGTGFGQGYGSGAGGARKEEDGEHRRRVPIEDDPFTPHDLRAAPPVIGL</sequence>
<accession>A0ABW2TI45</accession>
<feature type="transmembrane region" description="Helical" evidence="2">
    <location>
        <begin position="6"/>
        <end position="24"/>
    </location>
</feature>
<keyword evidence="2" id="KW-0472">Membrane</keyword>
<feature type="region of interest" description="Disordered" evidence="1">
    <location>
        <begin position="127"/>
        <end position="146"/>
    </location>
</feature>
<organism evidence="3 4">
    <name type="scientific">Actinokineospora soli</name>
    <dbReference type="NCBI Taxonomy" id="1048753"/>
    <lineage>
        <taxon>Bacteria</taxon>
        <taxon>Bacillati</taxon>
        <taxon>Actinomycetota</taxon>
        <taxon>Actinomycetes</taxon>
        <taxon>Pseudonocardiales</taxon>
        <taxon>Pseudonocardiaceae</taxon>
        <taxon>Actinokineospora</taxon>
    </lineage>
</organism>
<reference evidence="4" key="1">
    <citation type="journal article" date="2019" name="Int. J. Syst. Evol. Microbiol.">
        <title>The Global Catalogue of Microorganisms (GCM) 10K type strain sequencing project: providing services to taxonomists for standard genome sequencing and annotation.</title>
        <authorList>
            <consortium name="The Broad Institute Genomics Platform"/>
            <consortium name="The Broad Institute Genome Sequencing Center for Infectious Disease"/>
            <person name="Wu L."/>
            <person name="Ma J."/>
        </authorList>
    </citation>
    <scope>NUCLEOTIDE SEQUENCE [LARGE SCALE GENOMIC DNA]</scope>
    <source>
        <strain evidence="4">JCM 17695</strain>
    </source>
</reference>
<dbReference type="Proteomes" id="UP001596512">
    <property type="component" value="Unassembled WGS sequence"/>
</dbReference>
<comment type="caution">
    <text evidence="3">The sequence shown here is derived from an EMBL/GenBank/DDBJ whole genome shotgun (WGS) entry which is preliminary data.</text>
</comment>
<evidence type="ECO:0000256" key="1">
    <source>
        <dbReference type="SAM" id="MobiDB-lite"/>
    </source>
</evidence>
<feature type="region of interest" description="Disordered" evidence="1">
    <location>
        <begin position="176"/>
        <end position="260"/>
    </location>
</feature>
<evidence type="ECO:0000256" key="2">
    <source>
        <dbReference type="SAM" id="Phobius"/>
    </source>
</evidence>
<proteinExistence type="predicted"/>
<evidence type="ECO:0000313" key="3">
    <source>
        <dbReference type="EMBL" id="MFC7613091.1"/>
    </source>
</evidence>
<keyword evidence="2" id="KW-1133">Transmembrane helix</keyword>
<evidence type="ECO:0000313" key="4">
    <source>
        <dbReference type="Proteomes" id="UP001596512"/>
    </source>
</evidence>
<dbReference type="EMBL" id="JBHTEY010000004">
    <property type="protein sequence ID" value="MFC7613091.1"/>
    <property type="molecule type" value="Genomic_DNA"/>
</dbReference>
<gene>
    <name evidence="3" type="ORF">ACFQV2_05095</name>
</gene>
<feature type="compositionally biased region" description="Gly residues" evidence="1">
    <location>
        <begin position="132"/>
        <end position="146"/>
    </location>
</feature>
<feature type="compositionally biased region" description="Basic and acidic residues" evidence="1">
    <location>
        <begin position="227"/>
        <end position="252"/>
    </location>
</feature>
<protein>
    <submittedName>
        <fullName evidence="3">Uncharacterized protein</fullName>
    </submittedName>
</protein>
<feature type="compositionally biased region" description="Gly residues" evidence="1">
    <location>
        <begin position="208"/>
        <end position="226"/>
    </location>
</feature>
<keyword evidence="4" id="KW-1185">Reference proteome</keyword>
<feature type="region of interest" description="Disordered" evidence="1">
    <location>
        <begin position="50"/>
        <end position="122"/>
    </location>
</feature>
<name>A0ABW2TI45_9PSEU</name>
<keyword evidence="2" id="KW-0812">Transmembrane</keyword>